<evidence type="ECO:0000313" key="3">
    <source>
        <dbReference type="Proteomes" id="UP000070405"/>
    </source>
</evidence>
<proteinExistence type="predicted"/>
<comment type="caution">
    <text evidence="2">The sequence shown here is derived from an EMBL/GenBank/DDBJ whole genome shotgun (WGS) entry which is preliminary data.</text>
</comment>
<protein>
    <submittedName>
        <fullName evidence="2">Uncharacterized protein</fullName>
    </submittedName>
</protein>
<reference evidence="2 3" key="1">
    <citation type="journal article" date="2016" name="Sci. Rep.">
        <title>Metabolic traits of an uncultured archaeal lineage -MSBL1- from brine pools of the Red Sea.</title>
        <authorList>
            <person name="Mwirichia R."/>
            <person name="Alam I."/>
            <person name="Rashid M."/>
            <person name="Vinu M."/>
            <person name="Ba-Alawi W."/>
            <person name="Anthony Kamau A."/>
            <person name="Kamanda Ngugi D."/>
            <person name="Goker M."/>
            <person name="Klenk H.P."/>
            <person name="Bajic V."/>
            <person name="Stingl U."/>
        </authorList>
    </citation>
    <scope>NUCLEOTIDE SEQUENCE [LARGE SCALE GENOMIC DNA]</scope>
    <source>
        <strain evidence="2">SCGC-AAA261G05</strain>
    </source>
</reference>
<feature type="transmembrane region" description="Helical" evidence="1">
    <location>
        <begin position="12"/>
        <end position="31"/>
    </location>
</feature>
<dbReference type="Proteomes" id="UP000070405">
    <property type="component" value="Unassembled WGS sequence"/>
</dbReference>
<keyword evidence="1" id="KW-1133">Transmembrane helix</keyword>
<feature type="transmembrane region" description="Helical" evidence="1">
    <location>
        <begin position="116"/>
        <end position="137"/>
    </location>
</feature>
<name>A0A133VBE2_9EURY</name>
<dbReference type="EMBL" id="LHYA01000015">
    <property type="protein sequence ID" value="KXB03769.1"/>
    <property type="molecule type" value="Genomic_DNA"/>
</dbReference>
<dbReference type="AlphaFoldDB" id="A0A133VBE2"/>
<feature type="transmembrane region" description="Helical" evidence="1">
    <location>
        <begin position="168"/>
        <end position="188"/>
    </location>
</feature>
<evidence type="ECO:0000256" key="1">
    <source>
        <dbReference type="SAM" id="Phobius"/>
    </source>
</evidence>
<accession>A0A133VBE2</accession>
<keyword evidence="1" id="KW-0472">Membrane</keyword>
<feature type="transmembrane region" description="Helical" evidence="1">
    <location>
        <begin position="59"/>
        <end position="87"/>
    </location>
</feature>
<keyword evidence="1" id="KW-0812">Transmembrane</keyword>
<evidence type="ECO:0000313" key="2">
    <source>
        <dbReference type="EMBL" id="KXB03769.1"/>
    </source>
</evidence>
<sequence>MAFLRLERLKLALWLLVIGSWGLGVIIGRWWSVNEFVIELSKVVQVVSPLQLGAWWHPIVFMILSVVGVFVLSQVFLGVGASVFLFARGMYDSTLIMQLEGTIGGWTLTNVPMSEVWIVSMLVLILAVNLPLCLWSGQLGAQRGVYVFYRLRGKTVDPDFGSKPFSKFLLILTASIAVGVVGAIIFSYA</sequence>
<organism evidence="2 3">
    <name type="scientific">candidate division MSBL1 archaeon SCGC-AAA261G05</name>
    <dbReference type="NCBI Taxonomy" id="1698276"/>
    <lineage>
        <taxon>Archaea</taxon>
        <taxon>Methanobacteriati</taxon>
        <taxon>Methanobacteriota</taxon>
        <taxon>candidate division MSBL1</taxon>
    </lineage>
</organism>
<gene>
    <name evidence="2" type="ORF">AKJ47_01700</name>
</gene>
<keyword evidence="3" id="KW-1185">Reference proteome</keyword>